<dbReference type="Pfam" id="PF06763">
    <property type="entry name" value="Minor_tail_Z"/>
    <property type="match status" value="1"/>
</dbReference>
<proteinExistence type="predicted"/>
<dbReference type="Proteomes" id="UP000254405">
    <property type="component" value="Unassembled WGS sequence"/>
</dbReference>
<dbReference type="InterPro" id="IPR038512">
    <property type="entry name" value="GpU-like_sf"/>
</dbReference>
<dbReference type="SUPFAM" id="SSF143749">
    <property type="entry name" value="Phage tail protein-like"/>
    <property type="match status" value="1"/>
</dbReference>
<reference evidence="1 2" key="1">
    <citation type="submission" date="2018-06" db="EMBL/GenBank/DDBJ databases">
        <authorList>
            <consortium name="Pathogen Informatics"/>
            <person name="Doyle S."/>
        </authorList>
    </citation>
    <scope>NUCLEOTIDE SEQUENCE [LARGE SCALE GENOMIC DNA]</scope>
    <source>
        <strain evidence="1 2">NCTC8985</strain>
    </source>
</reference>
<dbReference type="AlphaFoldDB" id="A0A376TF88"/>
<dbReference type="Pfam" id="PF06141">
    <property type="entry name" value="Phage_tail_U"/>
    <property type="match status" value="1"/>
</dbReference>
<dbReference type="Gene3D" id="3.30.70.1700">
    <property type="entry name" value="Phage minor tail protein U"/>
    <property type="match status" value="1"/>
</dbReference>
<organism evidence="1 2">
    <name type="scientific">Escherichia coli</name>
    <dbReference type="NCBI Taxonomy" id="562"/>
    <lineage>
        <taxon>Bacteria</taxon>
        <taxon>Pseudomonadati</taxon>
        <taxon>Pseudomonadota</taxon>
        <taxon>Gammaproteobacteria</taxon>
        <taxon>Enterobacterales</taxon>
        <taxon>Enterobacteriaceae</taxon>
        <taxon>Escherichia</taxon>
    </lineage>
</organism>
<sequence>MKGIPLKLVRQRVRVFKASPSGKMTARIRVNRGNLPAIKLGTARVRLARRGGKLQYRGSVLKVGKYLFRDAFIQQLANGRWHVMRRIDGKNRYPIDVVKIPLSGPLTQAFEDARDHIIAGGNAETAGVCTETTTEVMADPMNRHTQIRQVVLARLREQCGDSATFFDGLPAFVDAQELPAVAVWLSDAQYTGKMTDEDDWQAVLHIAVFIRAQAPDSELDMWMESTIFPALNDVPALSGLIDTLIPLGFNYQRDNEMATWAMAEITYQITYTN</sequence>
<dbReference type="InterPro" id="IPR035934">
    <property type="entry name" value="Phage_tail_protein-like_sf"/>
</dbReference>
<dbReference type="InterPro" id="IPR010633">
    <property type="entry name" value="Phage_lambda_GpZ"/>
</dbReference>
<name>A0A376TF88_ECOLX</name>
<dbReference type="InterPro" id="IPR009312">
    <property type="entry name" value="Phage_lambda_GpU-like"/>
</dbReference>
<evidence type="ECO:0000313" key="1">
    <source>
        <dbReference type="EMBL" id="STI75895.1"/>
    </source>
</evidence>
<accession>A0A376TF88</accession>
<protein>
    <submittedName>
        <fullName evidence="1">Minor tail protein U</fullName>
    </submittedName>
</protein>
<dbReference type="EMBL" id="UGCO01000001">
    <property type="protein sequence ID" value="STI75895.1"/>
    <property type="molecule type" value="Genomic_DNA"/>
</dbReference>
<gene>
    <name evidence="1" type="ORF">NCTC8985_01137</name>
</gene>
<evidence type="ECO:0000313" key="2">
    <source>
        <dbReference type="Proteomes" id="UP000254405"/>
    </source>
</evidence>